<evidence type="ECO:0000313" key="4">
    <source>
        <dbReference type="EMBL" id="PWG80949.1"/>
    </source>
</evidence>
<comment type="caution">
    <text evidence="4">The sequence shown here is derived from an EMBL/GenBank/DDBJ whole genome shotgun (WGS) entry which is preliminary data.</text>
</comment>
<dbReference type="AlphaFoldDB" id="A0A2U2PIG4"/>
<dbReference type="PANTHER" id="PTHR30273:SF2">
    <property type="entry name" value="PROTEIN FECR"/>
    <property type="match status" value="1"/>
</dbReference>
<feature type="domain" description="Protein FecR C-terminal" evidence="3">
    <location>
        <begin position="295"/>
        <end position="361"/>
    </location>
</feature>
<proteinExistence type="predicted"/>
<reference evidence="4 5" key="1">
    <citation type="submission" date="2018-04" db="EMBL/GenBank/DDBJ databases">
        <title>Pedobacter chongqingensis sp. nov., isolated from a rottenly hemp rope.</title>
        <authorList>
            <person name="Cai Y."/>
        </authorList>
    </citation>
    <scope>NUCLEOTIDE SEQUENCE [LARGE SCALE GENOMIC DNA]</scope>
    <source>
        <strain evidence="4 5">FJ4-8</strain>
    </source>
</reference>
<dbReference type="InterPro" id="IPR006860">
    <property type="entry name" value="FecR"/>
</dbReference>
<evidence type="ECO:0000256" key="1">
    <source>
        <dbReference type="SAM" id="Phobius"/>
    </source>
</evidence>
<feature type="transmembrane region" description="Helical" evidence="1">
    <location>
        <begin position="97"/>
        <end position="117"/>
    </location>
</feature>
<dbReference type="Pfam" id="PF16344">
    <property type="entry name" value="FecR_C"/>
    <property type="match status" value="1"/>
</dbReference>
<evidence type="ECO:0008006" key="6">
    <source>
        <dbReference type="Google" id="ProtNLM"/>
    </source>
</evidence>
<dbReference type="Pfam" id="PF04773">
    <property type="entry name" value="FecR"/>
    <property type="match status" value="1"/>
</dbReference>
<organism evidence="4 5">
    <name type="scientific">Pararcticibacter amylolyticus</name>
    <dbReference type="NCBI Taxonomy" id="2173175"/>
    <lineage>
        <taxon>Bacteria</taxon>
        <taxon>Pseudomonadati</taxon>
        <taxon>Bacteroidota</taxon>
        <taxon>Sphingobacteriia</taxon>
        <taxon>Sphingobacteriales</taxon>
        <taxon>Sphingobacteriaceae</taxon>
        <taxon>Pararcticibacter</taxon>
    </lineage>
</organism>
<sequence length="363" mass="41243">MDYDNYDIEDFACEHSFQQYCKGEDPEAIAFWENWTKKNPARQDIIDAARKLVMILNAGQEKRDDQLSRLQKGLQQRQILENKLDIKKPDSYPFRRAAKYISGIAATIIIAAGLYFLQDKRYPKDEQVSRSYNQSKSYRTGKSERKTIVLPDGTFITLNHNSFLLLPADFGKQVREVHLRGEGFFDVKQDPVHPFLVHTNTVTVKVLGTTFNLKAHPADAGITETTLLKGIVEVELNQGLQKKYLLRAGQKIRTVAHAGKSAIATGNIQAQISPLSKEGVLYRPAETGWTRSRIELSNEKLSDIALKLGKWYGIRIEFGDENVKDLRYSGTFESETIAEALEALQLSYPFNFKAENEKIIITH</sequence>
<dbReference type="Gene3D" id="3.55.50.30">
    <property type="match status" value="1"/>
</dbReference>
<dbReference type="GO" id="GO:0016989">
    <property type="term" value="F:sigma factor antagonist activity"/>
    <property type="evidence" value="ECO:0007669"/>
    <property type="project" value="TreeGrafter"/>
</dbReference>
<dbReference type="InterPro" id="IPR032508">
    <property type="entry name" value="FecR_C"/>
</dbReference>
<dbReference type="OrthoDB" id="1523735at2"/>
<accession>A0A2U2PIG4</accession>
<evidence type="ECO:0000259" key="3">
    <source>
        <dbReference type="Pfam" id="PF16344"/>
    </source>
</evidence>
<dbReference type="RefSeq" id="WP_109415333.1">
    <property type="nucleotide sequence ID" value="NZ_QEAS01000006.1"/>
</dbReference>
<dbReference type="PANTHER" id="PTHR30273">
    <property type="entry name" value="PERIPLASMIC SIGNAL SENSOR AND SIGMA FACTOR ACTIVATOR FECR-RELATED"/>
    <property type="match status" value="1"/>
</dbReference>
<dbReference type="Gene3D" id="2.60.120.1440">
    <property type="match status" value="1"/>
</dbReference>
<dbReference type="EMBL" id="QEAS01000006">
    <property type="protein sequence ID" value="PWG80949.1"/>
    <property type="molecule type" value="Genomic_DNA"/>
</dbReference>
<feature type="domain" description="FecR protein" evidence="2">
    <location>
        <begin position="138"/>
        <end position="233"/>
    </location>
</feature>
<keyword evidence="1" id="KW-1133">Transmembrane helix</keyword>
<keyword evidence="1" id="KW-0472">Membrane</keyword>
<dbReference type="PIRSF" id="PIRSF018266">
    <property type="entry name" value="FecR"/>
    <property type="match status" value="1"/>
</dbReference>
<protein>
    <recommendedName>
        <fullName evidence="6">FecR family protein</fullName>
    </recommendedName>
</protein>
<keyword evidence="1" id="KW-0812">Transmembrane</keyword>
<evidence type="ECO:0000259" key="2">
    <source>
        <dbReference type="Pfam" id="PF04773"/>
    </source>
</evidence>
<evidence type="ECO:0000313" key="5">
    <source>
        <dbReference type="Proteomes" id="UP000245647"/>
    </source>
</evidence>
<dbReference type="Proteomes" id="UP000245647">
    <property type="component" value="Unassembled WGS sequence"/>
</dbReference>
<keyword evidence="5" id="KW-1185">Reference proteome</keyword>
<gene>
    <name evidence="4" type="ORF">DDR33_08385</name>
</gene>
<name>A0A2U2PIG4_9SPHI</name>
<dbReference type="InterPro" id="IPR012373">
    <property type="entry name" value="Ferrdict_sens_TM"/>
</dbReference>